<dbReference type="AlphaFoldDB" id="A0A1Q9CLD0"/>
<comment type="caution">
    <text evidence="2">The sequence shown here is derived from an EMBL/GenBank/DDBJ whole genome shotgun (WGS) entry which is preliminary data.</text>
</comment>
<sequence>MLCRLHFSCIMGLKMNMRMPEGDKGRVRIAIHQELPWARSISNEEFKLFMMEQTWATGADLEAHIGSAHAMGFNAAMLKHRMLVTEPSVSIFGEPLTAEQLRALAQEVKEAKRRRREASFATCGSWWKHDRSEVEATLTTKNAPSTVTSQPSPQGALALRCMGPLRLSDGSAVRWLRSLRTAPGLLSFSAAIPEALYELPVVSIVVNDAASEASIGGAYSEDTPPSAVSEAGETEEEQGEVAPIQGGEVEDRLGTPSEVDEAVDPVEEQPRSVHSDSNSEIERPPDAVEVASATEEAPEEMAEVASAGSEDIQPTDLEEEEVARTEGASEQPVEEESSAHIDILVTAVTGATAVASGTAAASPAGRQEPTATPAQEKVEKAPVPQPYSDTNESDGFAPSVHPQPTKPQQPEIDEVRSDPETDGDLYYDEDHFESSATQSVAKSLRTESRSMRVDSPSQDEAYTSAYHSDRSDSEGSEEEEEEPDSAETEALKTELAAKEDEQDKLSEQMLAMQREMEALRKLLQEQQQELASSSQELQRARAELDALRQEQEDSAKASKAEKEAFRQVEKLMKERKSLKEQLEKLQEQMAKMESLQEKLQQRLRATELERDAIRQRLQAEAQLKKPHRIDEAESARLRTGGEFRPYEHKPTGPAAKPRRRREGAKQRRGMARGGTGDVWCFQPRSKAALAIRVLPSLRPAGKDPLAPYRLPEGNRMPGKIRQDHVTTHLARPRLPMIPKPVRDNRVPWH</sequence>
<feature type="region of interest" description="Disordered" evidence="1">
    <location>
        <begin position="728"/>
        <end position="749"/>
    </location>
</feature>
<feature type="region of interest" description="Disordered" evidence="1">
    <location>
        <begin position="619"/>
        <end position="678"/>
    </location>
</feature>
<keyword evidence="3" id="KW-1185">Reference proteome</keyword>
<organism evidence="2 3">
    <name type="scientific">Symbiodinium microadriaticum</name>
    <name type="common">Dinoflagellate</name>
    <name type="synonym">Zooxanthella microadriatica</name>
    <dbReference type="NCBI Taxonomy" id="2951"/>
    <lineage>
        <taxon>Eukaryota</taxon>
        <taxon>Sar</taxon>
        <taxon>Alveolata</taxon>
        <taxon>Dinophyceae</taxon>
        <taxon>Suessiales</taxon>
        <taxon>Symbiodiniaceae</taxon>
        <taxon>Symbiodinium</taxon>
    </lineage>
</organism>
<feature type="compositionally biased region" description="Low complexity" evidence="1">
    <location>
        <begin position="524"/>
        <end position="537"/>
    </location>
</feature>
<name>A0A1Q9CLD0_SYMMI</name>
<evidence type="ECO:0000313" key="2">
    <source>
        <dbReference type="EMBL" id="OLP83724.1"/>
    </source>
</evidence>
<evidence type="ECO:0000313" key="3">
    <source>
        <dbReference type="Proteomes" id="UP000186817"/>
    </source>
</evidence>
<dbReference type="EMBL" id="LSRX01001097">
    <property type="protein sequence ID" value="OLP83724.1"/>
    <property type="molecule type" value="Genomic_DNA"/>
</dbReference>
<gene>
    <name evidence="2" type="ORF">AK812_SmicGene35487</name>
</gene>
<feature type="compositionally biased region" description="Basic and acidic residues" evidence="1">
    <location>
        <begin position="489"/>
        <end position="506"/>
    </location>
</feature>
<feature type="compositionally biased region" description="Basic and acidic residues" evidence="1">
    <location>
        <begin position="538"/>
        <end position="562"/>
    </location>
</feature>
<evidence type="ECO:0000256" key="1">
    <source>
        <dbReference type="SAM" id="MobiDB-lite"/>
    </source>
</evidence>
<feature type="compositionally biased region" description="Low complexity" evidence="1">
    <location>
        <begin position="345"/>
        <end position="365"/>
    </location>
</feature>
<reference evidence="2 3" key="1">
    <citation type="submission" date="2016-02" db="EMBL/GenBank/DDBJ databases">
        <title>Genome analysis of coral dinoflagellate symbionts highlights evolutionary adaptations to a symbiotic lifestyle.</title>
        <authorList>
            <person name="Aranda M."/>
            <person name="Li Y."/>
            <person name="Liew Y.J."/>
            <person name="Baumgarten S."/>
            <person name="Simakov O."/>
            <person name="Wilson M."/>
            <person name="Piel J."/>
            <person name="Ashoor H."/>
            <person name="Bougouffa S."/>
            <person name="Bajic V.B."/>
            <person name="Ryu T."/>
            <person name="Ravasi T."/>
            <person name="Bayer T."/>
            <person name="Micklem G."/>
            <person name="Kim H."/>
            <person name="Bhak J."/>
            <person name="Lajeunesse T.C."/>
            <person name="Voolstra C.R."/>
        </authorList>
    </citation>
    <scope>NUCLEOTIDE SEQUENCE [LARGE SCALE GENOMIC DNA]</scope>
    <source>
        <strain evidence="2 3">CCMP2467</strain>
    </source>
</reference>
<feature type="compositionally biased region" description="Acidic residues" evidence="1">
    <location>
        <begin position="474"/>
        <end position="487"/>
    </location>
</feature>
<feature type="compositionally biased region" description="Basic residues" evidence="1">
    <location>
        <begin position="656"/>
        <end position="670"/>
    </location>
</feature>
<feature type="region of interest" description="Disordered" evidence="1">
    <location>
        <begin position="524"/>
        <end position="562"/>
    </location>
</feature>
<protein>
    <submittedName>
        <fullName evidence="2">Reticulocyte-binding protein 2-like a</fullName>
    </submittedName>
</protein>
<dbReference type="Proteomes" id="UP000186817">
    <property type="component" value="Unassembled WGS sequence"/>
</dbReference>
<proteinExistence type="predicted"/>
<feature type="compositionally biased region" description="Acidic residues" evidence="1">
    <location>
        <begin position="258"/>
        <end position="267"/>
    </location>
</feature>
<feature type="region of interest" description="Disordered" evidence="1">
    <location>
        <begin position="215"/>
        <end position="509"/>
    </location>
</feature>
<dbReference type="OrthoDB" id="10498063at2759"/>
<feature type="compositionally biased region" description="Basic and acidic residues" evidence="1">
    <location>
        <begin position="628"/>
        <end position="650"/>
    </location>
</feature>
<accession>A0A1Q9CLD0</accession>
<feature type="compositionally biased region" description="Basic and acidic residues" evidence="1">
    <location>
        <begin position="740"/>
        <end position="749"/>
    </location>
</feature>